<name>A0A6B1DDQ5_9CHLR</name>
<dbReference type="InterPro" id="IPR017850">
    <property type="entry name" value="Alkaline_phosphatase_core_sf"/>
</dbReference>
<gene>
    <name evidence="2" type="ORF">F4X14_21585</name>
</gene>
<sequence length="663" mass="73263">MTKKIYAYGMDGFVTPMMKQFAAEGCLPNFSRLLSEGTVNETYPSFPVWTPTNWATLSTGAHTGTHSVPTWQTVLERKSGPSEKDVTVSSFDGRANNAERIWNALERAGLKSVAVHYPGAHPSGVNIGYVVDGFGAPGHNSTDFEVAAAQAYTTDASAAGEVAMAHDGSAVEGPRSVEPVPPLSSPEDWTNLPESASPPLATEFTVVARLGGDVNQFYVLALDSRGNGYDQIRICRSRDGADVVAETRTCEWSSWAVETFRIDGRAQNAAVRFKLMELAPDGSALKLYRTQITYTDGFTYGDAELEADLIRRFGPYQEHASMTPYTSGMIDFETALEECEYQGLWFANVANFMLHERDCAYFTCHWHLYDYLNHIHLADVDPECPGFNPETKEKYLDYFRRAYQVGDRVLGLMYEAADKANRNGGEVYVGIISDHGAFPDVRIANLRQFLCDKGFIVLKDGGEEAIAQDLDPPPGQIDWDRTKAFLARRGFDITINAEPGPEFDKIERELLTALRTWIDEETGNTVVAIALPKRDAYLLGQWGDECGDVIFAWDHDYVSGYYTQWIGIEGGGNVGAPLVYGAHHGGFIPTENGFSSTFGSFFLDGPGLKKGYERPVDRLGYIHAVDVVPTFCHILGVEPPAQAQGTVARDLYEGHEMVRERKQ</sequence>
<dbReference type="Pfam" id="PF01663">
    <property type="entry name" value="Phosphodiest"/>
    <property type="match status" value="1"/>
</dbReference>
<dbReference type="GO" id="GO:0016787">
    <property type="term" value="F:hydrolase activity"/>
    <property type="evidence" value="ECO:0007669"/>
    <property type="project" value="UniProtKB-ARBA"/>
</dbReference>
<proteinExistence type="predicted"/>
<feature type="region of interest" description="Disordered" evidence="1">
    <location>
        <begin position="168"/>
        <end position="196"/>
    </location>
</feature>
<dbReference type="PANTHER" id="PTHR10151">
    <property type="entry name" value="ECTONUCLEOTIDE PYROPHOSPHATASE/PHOSPHODIESTERASE"/>
    <property type="match status" value="1"/>
</dbReference>
<protein>
    <recommendedName>
        <fullName evidence="3">Alkaline phosphatase family protein</fullName>
    </recommendedName>
</protein>
<comment type="caution">
    <text evidence="2">The sequence shown here is derived from an EMBL/GenBank/DDBJ whole genome shotgun (WGS) entry which is preliminary data.</text>
</comment>
<dbReference type="AlphaFoldDB" id="A0A6B1DDQ5"/>
<organism evidence="2">
    <name type="scientific">Caldilineaceae bacterium SB0661_bin_32</name>
    <dbReference type="NCBI Taxonomy" id="2605255"/>
    <lineage>
        <taxon>Bacteria</taxon>
        <taxon>Bacillati</taxon>
        <taxon>Chloroflexota</taxon>
        <taxon>Caldilineae</taxon>
        <taxon>Caldilineales</taxon>
        <taxon>Caldilineaceae</taxon>
    </lineage>
</organism>
<dbReference type="InterPro" id="IPR002591">
    <property type="entry name" value="Phosphodiest/P_Trfase"/>
</dbReference>
<dbReference type="PANTHER" id="PTHR10151:SF120">
    <property type="entry name" value="BIS(5'-ADENOSYL)-TRIPHOSPHATASE"/>
    <property type="match status" value="1"/>
</dbReference>
<evidence type="ECO:0000313" key="2">
    <source>
        <dbReference type="EMBL" id="MYC97554.1"/>
    </source>
</evidence>
<dbReference type="Gene3D" id="3.40.720.10">
    <property type="entry name" value="Alkaline Phosphatase, subunit A"/>
    <property type="match status" value="2"/>
</dbReference>
<dbReference type="SUPFAM" id="SSF53649">
    <property type="entry name" value="Alkaline phosphatase-like"/>
    <property type="match status" value="1"/>
</dbReference>
<dbReference type="EMBL" id="VXMH01000120">
    <property type="protein sequence ID" value="MYC97554.1"/>
    <property type="molecule type" value="Genomic_DNA"/>
</dbReference>
<accession>A0A6B1DDQ5</accession>
<evidence type="ECO:0000256" key="1">
    <source>
        <dbReference type="SAM" id="MobiDB-lite"/>
    </source>
</evidence>
<evidence type="ECO:0008006" key="3">
    <source>
        <dbReference type="Google" id="ProtNLM"/>
    </source>
</evidence>
<reference evidence="2" key="1">
    <citation type="submission" date="2019-09" db="EMBL/GenBank/DDBJ databases">
        <title>Characterisation of the sponge microbiome using genome-centric metagenomics.</title>
        <authorList>
            <person name="Engelberts J.P."/>
            <person name="Robbins S.J."/>
            <person name="De Goeij J.M."/>
            <person name="Aranda M."/>
            <person name="Bell S.C."/>
            <person name="Webster N.S."/>
        </authorList>
    </citation>
    <scope>NUCLEOTIDE SEQUENCE</scope>
    <source>
        <strain evidence="2">SB0661_bin_32</strain>
    </source>
</reference>